<evidence type="ECO:0000313" key="4">
    <source>
        <dbReference type="Proteomes" id="UP000244855"/>
    </source>
</evidence>
<organism evidence="3 4">
    <name type="scientific">Periconia macrospinosa</name>
    <dbReference type="NCBI Taxonomy" id="97972"/>
    <lineage>
        <taxon>Eukaryota</taxon>
        <taxon>Fungi</taxon>
        <taxon>Dikarya</taxon>
        <taxon>Ascomycota</taxon>
        <taxon>Pezizomycotina</taxon>
        <taxon>Dothideomycetes</taxon>
        <taxon>Pleosporomycetidae</taxon>
        <taxon>Pleosporales</taxon>
        <taxon>Massarineae</taxon>
        <taxon>Periconiaceae</taxon>
        <taxon>Periconia</taxon>
    </lineage>
</organism>
<keyword evidence="4" id="KW-1185">Reference proteome</keyword>
<dbReference type="GO" id="GO:0008270">
    <property type="term" value="F:zinc ion binding"/>
    <property type="evidence" value="ECO:0007669"/>
    <property type="project" value="InterPro"/>
</dbReference>
<dbReference type="GO" id="GO:0005634">
    <property type="term" value="C:nucleus"/>
    <property type="evidence" value="ECO:0007669"/>
    <property type="project" value="TreeGrafter"/>
</dbReference>
<proteinExistence type="predicted"/>
<dbReference type="InterPro" id="IPR050797">
    <property type="entry name" value="Carb_Metab_Trans_Reg"/>
</dbReference>
<protein>
    <recommendedName>
        <fullName evidence="2">Xylanolytic transcriptional activator regulatory domain-containing protein</fullName>
    </recommendedName>
</protein>
<dbReference type="OrthoDB" id="408631at2759"/>
<dbReference type="SMART" id="SM00906">
    <property type="entry name" value="Fungal_trans"/>
    <property type="match status" value="1"/>
</dbReference>
<evidence type="ECO:0000256" key="1">
    <source>
        <dbReference type="ARBA" id="ARBA00023242"/>
    </source>
</evidence>
<reference evidence="3 4" key="1">
    <citation type="journal article" date="2018" name="Sci. Rep.">
        <title>Comparative genomics provides insights into the lifestyle and reveals functional heterogeneity of dark septate endophytic fungi.</title>
        <authorList>
            <person name="Knapp D.G."/>
            <person name="Nemeth J.B."/>
            <person name="Barry K."/>
            <person name="Hainaut M."/>
            <person name="Henrissat B."/>
            <person name="Johnson J."/>
            <person name="Kuo A."/>
            <person name="Lim J.H.P."/>
            <person name="Lipzen A."/>
            <person name="Nolan M."/>
            <person name="Ohm R.A."/>
            <person name="Tamas L."/>
            <person name="Grigoriev I.V."/>
            <person name="Spatafora J.W."/>
            <person name="Nagy L.G."/>
            <person name="Kovacs G.M."/>
        </authorList>
    </citation>
    <scope>NUCLEOTIDE SEQUENCE [LARGE SCALE GENOMIC DNA]</scope>
    <source>
        <strain evidence="3 4">DSE2036</strain>
    </source>
</reference>
<dbReference type="InterPro" id="IPR007219">
    <property type="entry name" value="XnlR_reg_dom"/>
</dbReference>
<sequence>MFDGIYNHDFPEFDQDLRWNDVLDTNDGLHPQVLGHSGDMDPYLLQNYQYGLSNIFQFKQLSVHSVSQSSVPTQFLLSQPDLFSSSRQEMGHGKISLKTSKEKLEDLVPRDTGVRLISLFRRFILPQYPIFSEPQFPDSQTSPPHLLAAIYTIAQPFAKFDDVLSIELAYENLNNEALFQIILEALRYEAHNPNIATAQTLLLVILRPSTNPLVLESSFRWSLMGTLVATSQTLGLHHDPTSWNISRSQIALRRRLSCTIFTTDKWLAASLGRPPLIMQDTWLVTSLSVADGHGSYLSSALWSTHLQYSKLGSLMGDVLNKLFSLRAMHELASNIEETTSTSRCLLKELSDWHQDFTSHSGQHPKEDTSLPIICTLGYHYSQMTIFRATIRPFLANVHENVTTPDITNPDQSNRAETLSFTRAGVHSSTAVATTFVKSLHQDHSHMFWPHWSQVAFSCICFLDLLMATSSLDTQEALAWFQELHAARREIRLKSAMLPVLRLGLLRIDAIFWKGIDKVLHLLPHVREALEVSLETDEAHIRP</sequence>
<dbReference type="GO" id="GO:0006351">
    <property type="term" value="P:DNA-templated transcription"/>
    <property type="evidence" value="ECO:0007669"/>
    <property type="project" value="InterPro"/>
</dbReference>
<evidence type="ECO:0000259" key="2">
    <source>
        <dbReference type="SMART" id="SM00906"/>
    </source>
</evidence>
<dbReference type="PANTHER" id="PTHR31668:SF4">
    <property type="entry name" value="TRANSCRIPTIONAL ACTIVATOR PROTEIN DAL81"/>
    <property type="match status" value="1"/>
</dbReference>
<gene>
    <name evidence="3" type="ORF">DM02DRAFT_583579</name>
</gene>
<dbReference type="STRING" id="97972.A0A2V1E6K1"/>
<dbReference type="PANTHER" id="PTHR31668">
    <property type="entry name" value="GLUCOSE TRANSPORT TRANSCRIPTION REGULATOR RGT1-RELATED-RELATED"/>
    <property type="match status" value="1"/>
</dbReference>
<dbReference type="CDD" id="cd12148">
    <property type="entry name" value="fungal_TF_MHR"/>
    <property type="match status" value="1"/>
</dbReference>
<evidence type="ECO:0000313" key="3">
    <source>
        <dbReference type="EMBL" id="PVI05976.1"/>
    </source>
</evidence>
<accession>A0A2V1E6K1</accession>
<feature type="domain" description="Xylanolytic transcriptional activator regulatory" evidence="2">
    <location>
        <begin position="220"/>
        <end position="293"/>
    </location>
</feature>
<dbReference type="GO" id="GO:0001080">
    <property type="term" value="P:nitrogen catabolite activation of transcription from RNA polymerase II promoter"/>
    <property type="evidence" value="ECO:0007669"/>
    <property type="project" value="TreeGrafter"/>
</dbReference>
<dbReference type="GO" id="GO:0003677">
    <property type="term" value="F:DNA binding"/>
    <property type="evidence" value="ECO:0007669"/>
    <property type="project" value="InterPro"/>
</dbReference>
<dbReference type="Pfam" id="PF04082">
    <property type="entry name" value="Fungal_trans"/>
    <property type="match status" value="1"/>
</dbReference>
<dbReference type="AlphaFoldDB" id="A0A2V1E6K1"/>
<keyword evidence="1" id="KW-0539">Nucleus</keyword>
<dbReference type="EMBL" id="KZ805311">
    <property type="protein sequence ID" value="PVI05976.1"/>
    <property type="molecule type" value="Genomic_DNA"/>
</dbReference>
<dbReference type="Proteomes" id="UP000244855">
    <property type="component" value="Unassembled WGS sequence"/>
</dbReference>
<name>A0A2V1E6K1_9PLEO</name>